<dbReference type="Pfam" id="PF13966">
    <property type="entry name" value="zf-RVT"/>
    <property type="match status" value="1"/>
</dbReference>
<gene>
    <name evidence="3" type="ORF">U9M48_043263</name>
</gene>
<keyword evidence="4" id="KW-1185">Reference proteome</keyword>
<dbReference type="InterPro" id="IPR050951">
    <property type="entry name" value="Retrovirus_Pol_polyprotein"/>
</dbReference>
<dbReference type="GO" id="GO:0003676">
    <property type="term" value="F:nucleic acid binding"/>
    <property type="evidence" value="ECO:0007669"/>
    <property type="project" value="InterPro"/>
</dbReference>
<feature type="domain" description="Chromo" evidence="1">
    <location>
        <begin position="14"/>
        <end position="65"/>
    </location>
</feature>
<evidence type="ECO:0000259" key="1">
    <source>
        <dbReference type="PROSITE" id="PS50013"/>
    </source>
</evidence>
<evidence type="ECO:0000313" key="3">
    <source>
        <dbReference type="EMBL" id="WVZ97749.1"/>
    </source>
</evidence>
<reference evidence="3 4" key="1">
    <citation type="submission" date="2024-02" db="EMBL/GenBank/DDBJ databases">
        <title>High-quality chromosome-scale genome assembly of Pensacola bahiagrass (Paspalum notatum Flugge var. saurae).</title>
        <authorList>
            <person name="Vega J.M."/>
            <person name="Podio M."/>
            <person name="Orjuela J."/>
            <person name="Siena L.A."/>
            <person name="Pessino S.C."/>
            <person name="Combes M.C."/>
            <person name="Mariac C."/>
            <person name="Albertini E."/>
            <person name="Pupilli F."/>
            <person name="Ortiz J.P.A."/>
            <person name="Leblanc O."/>
        </authorList>
    </citation>
    <scope>NUCLEOTIDE SEQUENCE [LARGE SCALE GENOMIC DNA]</scope>
    <source>
        <strain evidence="3">R1</strain>
        <tissue evidence="3">Leaf</tissue>
    </source>
</reference>
<dbReference type="PANTHER" id="PTHR37984:SF5">
    <property type="entry name" value="PROTEIN NYNRIN-LIKE"/>
    <property type="match status" value="1"/>
</dbReference>
<dbReference type="Proteomes" id="UP001341281">
    <property type="component" value="Chromosome 10"/>
</dbReference>
<dbReference type="PROSITE" id="PS50013">
    <property type="entry name" value="CHROMO_2"/>
    <property type="match status" value="1"/>
</dbReference>
<organism evidence="3 4">
    <name type="scientific">Paspalum notatum var. saurae</name>
    <dbReference type="NCBI Taxonomy" id="547442"/>
    <lineage>
        <taxon>Eukaryota</taxon>
        <taxon>Viridiplantae</taxon>
        <taxon>Streptophyta</taxon>
        <taxon>Embryophyta</taxon>
        <taxon>Tracheophyta</taxon>
        <taxon>Spermatophyta</taxon>
        <taxon>Magnoliopsida</taxon>
        <taxon>Liliopsida</taxon>
        <taxon>Poales</taxon>
        <taxon>Poaceae</taxon>
        <taxon>PACMAD clade</taxon>
        <taxon>Panicoideae</taxon>
        <taxon>Andropogonodae</taxon>
        <taxon>Paspaleae</taxon>
        <taxon>Paspalinae</taxon>
        <taxon>Paspalum</taxon>
    </lineage>
</organism>
<protein>
    <recommendedName>
        <fullName evidence="5">Integrase catalytic domain-containing protein</fullName>
    </recommendedName>
</protein>
<name>A0AAQ3UYX2_PASNO</name>
<dbReference type="Gene3D" id="2.40.50.40">
    <property type="match status" value="1"/>
</dbReference>
<dbReference type="InterPro" id="IPR012337">
    <property type="entry name" value="RNaseH-like_sf"/>
</dbReference>
<evidence type="ECO:0000313" key="4">
    <source>
        <dbReference type="Proteomes" id="UP001341281"/>
    </source>
</evidence>
<dbReference type="GO" id="GO:0015074">
    <property type="term" value="P:DNA integration"/>
    <property type="evidence" value="ECO:0007669"/>
    <property type="project" value="InterPro"/>
</dbReference>
<evidence type="ECO:0000259" key="2">
    <source>
        <dbReference type="PROSITE" id="PS50994"/>
    </source>
</evidence>
<dbReference type="SUPFAM" id="SSF53098">
    <property type="entry name" value="Ribonuclease H-like"/>
    <property type="match status" value="1"/>
</dbReference>
<feature type="domain" description="Integrase catalytic" evidence="2">
    <location>
        <begin position="93"/>
        <end position="268"/>
    </location>
</feature>
<evidence type="ECO:0008006" key="5">
    <source>
        <dbReference type="Google" id="ProtNLM"/>
    </source>
</evidence>
<dbReference type="InterPro" id="IPR016197">
    <property type="entry name" value="Chromo-like_dom_sf"/>
</dbReference>
<dbReference type="InterPro" id="IPR036397">
    <property type="entry name" value="RNaseH_sf"/>
</dbReference>
<dbReference type="Pfam" id="PF13683">
    <property type="entry name" value="rve_3"/>
    <property type="match status" value="1"/>
</dbReference>
<dbReference type="PANTHER" id="PTHR37984">
    <property type="entry name" value="PROTEIN CBG26694"/>
    <property type="match status" value="1"/>
</dbReference>
<accession>A0AAQ3UYX2</accession>
<proteinExistence type="predicted"/>
<dbReference type="Gene3D" id="3.30.420.10">
    <property type="entry name" value="Ribonuclease H-like superfamily/Ribonuclease H"/>
    <property type="match status" value="1"/>
</dbReference>
<dbReference type="SUPFAM" id="SSF54160">
    <property type="entry name" value="Chromo domain-like"/>
    <property type="match status" value="1"/>
</dbReference>
<dbReference type="InterPro" id="IPR000953">
    <property type="entry name" value="Chromo/chromo_shadow_dom"/>
</dbReference>
<dbReference type="InterPro" id="IPR026960">
    <property type="entry name" value="RVT-Znf"/>
</dbReference>
<dbReference type="EMBL" id="CP144754">
    <property type="protein sequence ID" value="WVZ97749.1"/>
    <property type="molecule type" value="Genomic_DNA"/>
</dbReference>
<dbReference type="InterPro" id="IPR001584">
    <property type="entry name" value="Integrase_cat-core"/>
</dbReference>
<sequence length="268" mass="29969">MVPLPPILHGRVLRQPQTVLRVRLNRGVWEVLVQWLGRPASDATWEQLESFTSTYPSVQLVDELFVGEGGIILVEDNLARRNWEGSLACVFCHKEETINHLFFDLPKSKNHDTISVVIDNSLINSPTKYFIPLSHPYTALTVAQAFLSNVYKLHGLPQVIVSDRDKVFTRHLCLNISCSSPSHASPCPQPAAVTTALPAHPSSPEEQLPFTAAEFASYCADEGIQHHYSTPYSPQQNGVVERCNQTLWGWLGPSLSREGCRLSFGERR</sequence>
<dbReference type="PROSITE" id="PS50994">
    <property type="entry name" value="INTEGRASE"/>
    <property type="match status" value="1"/>
</dbReference>
<dbReference type="AlphaFoldDB" id="A0AAQ3UYX2"/>